<evidence type="ECO:0000256" key="1">
    <source>
        <dbReference type="ARBA" id="ARBA00001971"/>
    </source>
</evidence>
<dbReference type="EMBL" id="MU856883">
    <property type="protein sequence ID" value="KAK4155636.1"/>
    <property type="molecule type" value="Genomic_DNA"/>
</dbReference>
<dbReference type="GO" id="GO:0020037">
    <property type="term" value="F:heme binding"/>
    <property type="evidence" value="ECO:0007669"/>
    <property type="project" value="InterPro"/>
</dbReference>
<dbReference type="InterPro" id="IPR002403">
    <property type="entry name" value="Cyt_P450_E_grp-IV"/>
</dbReference>
<evidence type="ECO:0000256" key="5">
    <source>
        <dbReference type="ARBA" id="ARBA00023004"/>
    </source>
</evidence>
<evidence type="ECO:0000256" key="4">
    <source>
        <dbReference type="ARBA" id="ARBA00023002"/>
    </source>
</evidence>
<dbReference type="InterPro" id="IPR036396">
    <property type="entry name" value="Cyt_P450_sf"/>
</dbReference>
<dbReference type="PANTHER" id="PTHR46206">
    <property type="entry name" value="CYTOCHROME P450"/>
    <property type="match status" value="1"/>
</dbReference>
<dbReference type="PANTHER" id="PTHR46206:SF7">
    <property type="entry name" value="P450, PUTATIVE (EUROFUNG)-RELATED"/>
    <property type="match status" value="1"/>
</dbReference>
<organism evidence="8 9">
    <name type="scientific">Chaetomidium leptoderma</name>
    <dbReference type="NCBI Taxonomy" id="669021"/>
    <lineage>
        <taxon>Eukaryota</taxon>
        <taxon>Fungi</taxon>
        <taxon>Dikarya</taxon>
        <taxon>Ascomycota</taxon>
        <taxon>Pezizomycotina</taxon>
        <taxon>Sordariomycetes</taxon>
        <taxon>Sordariomycetidae</taxon>
        <taxon>Sordariales</taxon>
        <taxon>Chaetomiaceae</taxon>
        <taxon>Chaetomidium</taxon>
    </lineage>
</organism>
<feature type="binding site" description="axial binding residue" evidence="7">
    <location>
        <position position="432"/>
    </location>
    <ligand>
        <name>heme</name>
        <dbReference type="ChEBI" id="CHEBI:30413"/>
    </ligand>
    <ligandPart>
        <name>Fe</name>
        <dbReference type="ChEBI" id="CHEBI:18248"/>
    </ligandPart>
</feature>
<dbReference type="GO" id="GO:0005506">
    <property type="term" value="F:iron ion binding"/>
    <property type="evidence" value="ECO:0007669"/>
    <property type="project" value="InterPro"/>
</dbReference>
<keyword evidence="9" id="KW-1185">Reference proteome</keyword>
<dbReference type="CDD" id="cd11041">
    <property type="entry name" value="CYP503A1-like"/>
    <property type="match status" value="1"/>
</dbReference>
<keyword evidence="6" id="KW-0503">Monooxygenase</keyword>
<dbReference type="GO" id="GO:0016705">
    <property type="term" value="F:oxidoreductase activity, acting on paired donors, with incorporation or reduction of molecular oxygen"/>
    <property type="evidence" value="ECO:0007669"/>
    <property type="project" value="InterPro"/>
</dbReference>
<keyword evidence="7" id="KW-0349">Heme</keyword>
<keyword evidence="5 7" id="KW-0408">Iron</keyword>
<comment type="cofactor">
    <cofactor evidence="1 7">
        <name>heme</name>
        <dbReference type="ChEBI" id="CHEBI:30413"/>
    </cofactor>
</comment>
<dbReference type="Proteomes" id="UP001302745">
    <property type="component" value="Unassembled WGS sequence"/>
</dbReference>
<dbReference type="AlphaFoldDB" id="A0AAN6VRR2"/>
<keyword evidence="4" id="KW-0560">Oxidoreductase</keyword>
<reference evidence="8" key="2">
    <citation type="submission" date="2023-05" db="EMBL/GenBank/DDBJ databases">
        <authorList>
            <consortium name="Lawrence Berkeley National Laboratory"/>
            <person name="Steindorff A."/>
            <person name="Hensen N."/>
            <person name="Bonometti L."/>
            <person name="Westerberg I."/>
            <person name="Brannstrom I.O."/>
            <person name="Guillou S."/>
            <person name="Cros-Aarteil S."/>
            <person name="Calhoun S."/>
            <person name="Haridas S."/>
            <person name="Kuo A."/>
            <person name="Mondo S."/>
            <person name="Pangilinan J."/>
            <person name="Riley R."/>
            <person name="Labutti K."/>
            <person name="Andreopoulos B."/>
            <person name="Lipzen A."/>
            <person name="Chen C."/>
            <person name="Yanf M."/>
            <person name="Daum C."/>
            <person name="Ng V."/>
            <person name="Clum A."/>
            <person name="Ohm R."/>
            <person name="Martin F."/>
            <person name="Silar P."/>
            <person name="Natvig D."/>
            <person name="Lalanne C."/>
            <person name="Gautier V."/>
            <person name="Ament-Velasquez S.L."/>
            <person name="Kruys A."/>
            <person name="Hutchinson M.I."/>
            <person name="Powell A.J."/>
            <person name="Barry K."/>
            <person name="Miller A.N."/>
            <person name="Grigoriev I.V."/>
            <person name="Debuchy R."/>
            <person name="Gladieux P."/>
            <person name="Thoren M.H."/>
            <person name="Johannesson H."/>
        </authorList>
    </citation>
    <scope>NUCLEOTIDE SEQUENCE</scope>
    <source>
        <strain evidence="8">CBS 538.74</strain>
    </source>
</reference>
<evidence type="ECO:0000256" key="2">
    <source>
        <dbReference type="ARBA" id="ARBA00010617"/>
    </source>
</evidence>
<dbReference type="GO" id="GO:0004497">
    <property type="term" value="F:monooxygenase activity"/>
    <property type="evidence" value="ECO:0007669"/>
    <property type="project" value="UniProtKB-KW"/>
</dbReference>
<evidence type="ECO:0000256" key="6">
    <source>
        <dbReference type="ARBA" id="ARBA00023033"/>
    </source>
</evidence>
<comment type="caution">
    <text evidence="8">The sequence shown here is derived from an EMBL/GenBank/DDBJ whole genome shotgun (WGS) entry which is preliminary data.</text>
</comment>
<sequence length="488" mass="54271">MEVITGFTVCLAALVLGLLATFSKRTKWIRVGRSPGPFGLNTKAAKKDFEQHGRALLREGYRKHKDKNFVVQSANKAVLIIAPKFLQEIRMLPETKLSHAQILMDYWVSEHIGGDLAMEGALHIDAVRGPLTRSLKSQVPIMQREYLRTSGFLFSQVPKDTNQINVHNFCYATVASITSTIFIGEDLAHGGGWDKIVMEYFPVAWGIRTVLKPWPRALRPIVKPFLLRDNQLEAILQKAESFLEEPIRRRREPDNQDVDILKFLSDYDSSPRKIALQIVGIITGALNTSTHALMQAIYHLCIHPEYIADIRAEASEALASEGGQWTYEVVKKLHLLDSFLKESLRLFAPEGMDITRMATSSITLSDGTHIPRGTSIAVAGEAMALDPAFYRDPETFDGRRFLKADGKPLSPEREFHGIEPGNAMWGAGRLTCPGRHYASALSKLIIANLVLKYDISFPEGQTEGPAGTPDDGNLVPDMAQAIVLTERA</sequence>
<dbReference type="Gene3D" id="1.10.630.10">
    <property type="entry name" value="Cytochrome P450"/>
    <property type="match status" value="1"/>
</dbReference>
<dbReference type="SUPFAM" id="SSF48264">
    <property type="entry name" value="Cytochrome P450"/>
    <property type="match status" value="1"/>
</dbReference>
<dbReference type="InterPro" id="IPR001128">
    <property type="entry name" value="Cyt_P450"/>
</dbReference>
<evidence type="ECO:0000256" key="7">
    <source>
        <dbReference type="PIRSR" id="PIRSR602403-1"/>
    </source>
</evidence>
<accession>A0AAN6VRR2</accession>
<name>A0AAN6VRR2_9PEZI</name>
<reference evidence="8" key="1">
    <citation type="journal article" date="2023" name="Mol. Phylogenet. Evol.">
        <title>Genome-scale phylogeny and comparative genomics of the fungal order Sordariales.</title>
        <authorList>
            <person name="Hensen N."/>
            <person name="Bonometti L."/>
            <person name="Westerberg I."/>
            <person name="Brannstrom I.O."/>
            <person name="Guillou S."/>
            <person name="Cros-Aarteil S."/>
            <person name="Calhoun S."/>
            <person name="Haridas S."/>
            <person name="Kuo A."/>
            <person name="Mondo S."/>
            <person name="Pangilinan J."/>
            <person name="Riley R."/>
            <person name="LaButti K."/>
            <person name="Andreopoulos B."/>
            <person name="Lipzen A."/>
            <person name="Chen C."/>
            <person name="Yan M."/>
            <person name="Daum C."/>
            <person name="Ng V."/>
            <person name="Clum A."/>
            <person name="Steindorff A."/>
            <person name="Ohm R.A."/>
            <person name="Martin F."/>
            <person name="Silar P."/>
            <person name="Natvig D.O."/>
            <person name="Lalanne C."/>
            <person name="Gautier V."/>
            <person name="Ament-Velasquez S.L."/>
            <person name="Kruys A."/>
            <person name="Hutchinson M.I."/>
            <person name="Powell A.J."/>
            <person name="Barry K."/>
            <person name="Miller A.N."/>
            <person name="Grigoriev I.V."/>
            <person name="Debuchy R."/>
            <person name="Gladieux P."/>
            <person name="Hiltunen Thoren M."/>
            <person name="Johannesson H."/>
        </authorList>
    </citation>
    <scope>NUCLEOTIDE SEQUENCE</scope>
    <source>
        <strain evidence="8">CBS 538.74</strain>
    </source>
</reference>
<protein>
    <submittedName>
        <fullName evidence="8">Cytochrome P450</fullName>
    </submittedName>
</protein>
<evidence type="ECO:0000256" key="3">
    <source>
        <dbReference type="ARBA" id="ARBA00022723"/>
    </source>
</evidence>
<evidence type="ECO:0000313" key="9">
    <source>
        <dbReference type="Proteomes" id="UP001302745"/>
    </source>
</evidence>
<dbReference type="PRINTS" id="PR00465">
    <property type="entry name" value="EP450IV"/>
</dbReference>
<proteinExistence type="inferred from homology"/>
<dbReference type="Pfam" id="PF00067">
    <property type="entry name" value="p450"/>
    <property type="match status" value="1"/>
</dbReference>
<evidence type="ECO:0000313" key="8">
    <source>
        <dbReference type="EMBL" id="KAK4155636.1"/>
    </source>
</evidence>
<gene>
    <name evidence="8" type="ORF">C8A00DRAFT_13301</name>
</gene>
<keyword evidence="3 7" id="KW-0479">Metal-binding</keyword>
<comment type="similarity">
    <text evidence="2">Belongs to the cytochrome P450 family.</text>
</comment>